<evidence type="ECO:0000313" key="2">
    <source>
        <dbReference type="Proteomes" id="UP000318681"/>
    </source>
</evidence>
<dbReference type="Pfam" id="PF13469">
    <property type="entry name" value="Sulfotransfer_3"/>
    <property type="match status" value="1"/>
</dbReference>
<dbReference type="Proteomes" id="UP000318681">
    <property type="component" value="Unassembled WGS sequence"/>
</dbReference>
<reference evidence="1 2" key="1">
    <citation type="submission" date="2019-07" db="EMBL/GenBank/DDBJ databases">
        <title>Sphingomonas solaris sp. nov., isolated from a solar panel from Boston, Massachusetts.</title>
        <authorList>
            <person name="Tanner K."/>
            <person name="Pascual J."/>
            <person name="Mancuso C."/>
            <person name="Pereto J."/>
            <person name="Khalil A."/>
            <person name="Vilanova C."/>
        </authorList>
    </citation>
    <scope>NUCLEOTIDE SEQUENCE [LARGE SCALE GENOMIC DNA]</scope>
    <source>
        <strain evidence="1 2">R4DWN</strain>
    </source>
</reference>
<dbReference type="EMBL" id="VNIM01000026">
    <property type="protein sequence ID" value="TVV75009.1"/>
    <property type="molecule type" value="Genomic_DNA"/>
</dbReference>
<dbReference type="Gene3D" id="3.40.50.300">
    <property type="entry name" value="P-loop containing nucleotide triphosphate hydrolases"/>
    <property type="match status" value="1"/>
</dbReference>
<organism evidence="1 2">
    <name type="scientific">Alterirhizorhabdus solaris</name>
    <dbReference type="NCBI Taxonomy" id="2529389"/>
    <lineage>
        <taxon>Bacteria</taxon>
        <taxon>Pseudomonadati</taxon>
        <taxon>Pseudomonadota</taxon>
        <taxon>Alphaproteobacteria</taxon>
        <taxon>Sphingomonadales</taxon>
        <taxon>Rhizorhabdaceae</taxon>
        <taxon>Alterirhizorhabdus</taxon>
    </lineage>
</organism>
<dbReference type="GO" id="GO:0016740">
    <property type="term" value="F:transferase activity"/>
    <property type="evidence" value="ECO:0007669"/>
    <property type="project" value="UniProtKB-KW"/>
</dbReference>
<dbReference type="AlphaFoldDB" id="A0A558R6J9"/>
<accession>A0A558R6J9</accession>
<dbReference type="InterPro" id="IPR027417">
    <property type="entry name" value="P-loop_NTPase"/>
</dbReference>
<keyword evidence="1" id="KW-0808">Transferase</keyword>
<proteinExistence type="predicted"/>
<dbReference type="RefSeq" id="WP_145150076.1">
    <property type="nucleotide sequence ID" value="NZ_VNIM01000026.1"/>
</dbReference>
<evidence type="ECO:0000313" key="1">
    <source>
        <dbReference type="EMBL" id="TVV75009.1"/>
    </source>
</evidence>
<keyword evidence="2" id="KW-1185">Reference proteome</keyword>
<gene>
    <name evidence="1" type="ORF">FOY91_08530</name>
</gene>
<sequence length="303" mass="32483">MKDLINEGILVLNEPADAPAQRTLVVVGVPRSGTSMVAACLRGAGVFLGDRVNESVLEDKDLAAALDRADLAEIQRLVDDRNARFDIWGFKRPKALISVPKLMETLRNPRIIATFRDPLAIAMRNQISTHKPIGEALVVAAKSTVNVLRDIEALAVPQLLVSYEKAVADPARFVAALCRFCGISFEEHGAAMIARIANGAEGYLRSSRIHRAGAFEIAADGTLTGWFETSESSARLELLVAGVPVAVEIVTETIDSRALDNLQVTKWGVSAHLPPSLAARPQDIALRCAGTDFLLESAPSGDA</sequence>
<comment type="caution">
    <text evidence="1">The sequence shown here is derived from an EMBL/GenBank/DDBJ whole genome shotgun (WGS) entry which is preliminary data.</text>
</comment>
<dbReference type="OrthoDB" id="8100534at2"/>
<name>A0A558R6J9_9SPHN</name>
<protein>
    <submittedName>
        <fullName evidence="1">Sulfotransferase</fullName>
    </submittedName>
</protein>
<dbReference type="SUPFAM" id="SSF52540">
    <property type="entry name" value="P-loop containing nucleoside triphosphate hydrolases"/>
    <property type="match status" value="1"/>
</dbReference>